<dbReference type="InterPro" id="IPR051635">
    <property type="entry name" value="SNAT-like"/>
</dbReference>
<accession>A0A2I2GD94</accession>
<dbReference type="STRING" id="1392250.A0A2I2GD94"/>
<keyword evidence="1 4" id="KW-0808">Transferase</keyword>
<reference evidence="4 5" key="1">
    <citation type="submission" date="2016-12" db="EMBL/GenBank/DDBJ databases">
        <title>The genomes of Aspergillus section Nigri reveals drivers in fungal speciation.</title>
        <authorList>
            <consortium name="DOE Joint Genome Institute"/>
            <person name="Vesth T.C."/>
            <person name="Nybo J."/>
            <person name="Theobald S."/>
            <person name="Brandl J."/>
            <person name="Frisvad J.C."/>
            <person name="Nielsen K.F."/>
            <person name="Lyhne E.K."/>
            <person name="Kogle M.E."/>
            <person name="Kuo A."/>
            <person name="Riley R."/>
            <person name="Clum A."/>
            <person name="Nolan M."/>
            <person name="Lipzen A."/>
            <person name="Salamov A."/>
            <person name="Henrissat B."/>
            <person name="Wiebenga A."/>
            <person name="De Vries R.P."/>
            <person name="Grigoriev I.V."/>
            <person name="Mortensen U.H."/>
            <person name="Andersen M.R."/>
            <person name="Baker S.E."/>
        </authorList>
    </citation>
    <scope>NUCLEOTIDE SEQUENCE [LARGE SCALE GENOMIC DNA]</scope>
    <source>
        <strain evidence="4 5">IBT 23096</strain>
    </source>
</reference>
<dbReference type="EMBL" id="MSFO01000003">
    <property type="protein sequence ID" value="PLB50821.1"/>
    <property type="molecule type" value="Genomic_DNA"/>
</dbReference>
<gene>
    <name evidence="4" type="ORF">P170DRAFT_508930</name>
</gene>
<sequence>MPSDFLAQCPSLIGLNAFTRPLSPNDVQSCATVESAFPKHERCSEAKFTYRLSQTPELCLGLFIQPPNTAREQLIGHIIANRTRASLVTHESMLMPDSWASLPPNTAATVNGEIIGNDPQGTNIAIHSVAMVPEYQGGGVGRALVKEYIEYIRRSKESIQAERIILLAHDYLIRFYESVGFVESGPSACQFAGGGWFDLAVEI</sequence>
<evidence type="ECO:0000313" key="4">
    <source>
        <dbReference type="EMBL" id="PLB50821.1"/>
    </source>
</evidence>
<evidence type="ECO:0000256" key="2">
    <source>
        <dbReference type="ARBA" id="ARBA00023315"/>
    </source>
</evidence>
<dbReference type="SUPFAM" id="SSF55729">
    <property type="entry name" value="Acyl-CoA N-acyltransferases (Nat)"/>
    <property type="match status" value="1"/>
</dbReference>
<dbReference type="GO" id="GO:0005737">
    <property type="term" value="C:cytoplasm"/>
    <property type="evidence" value="ECO:0007669"/>
    <property type="project" value="TreeGrafter"/>
</dbReference>
<evidence type="ECO:0000259" key="3">
    <source>
        <dbReference type="PROSITE" id="PS51186"/>
    </source>
</evidence>
<dbReference type="PANTHER" id="PTHR10908">
    <property type="entry name" value="SEROTONIN N-ACETYLTRANSFERASE"/>
    <property type="match status" value="1"/>
</dbReference>
<dbReference type="CDD" id="cd04301">
    <property type="entry name" value="NAT_SF"/>
    <property type="match status" value="1"/>
</dbReference>
<dbReference type="PROSITE" id="PS51186">
    <property type="entry name" value="GNAT"/>
    <property type="match status" value="1"/>
</dbReference>
<name>A0A2I2GD94_9EURO</name>
<dbReference type="PANTHER" id="PTHR10908:SF0">
    <property type="entry name" value="SEROTONIN N-ACETYLTRANSFERASE"/>
    <property type="match status" value="1"/>
</dbReference>
<keyword evidence="2 4" id="KW-0012">Acyltransferase</keyword>
<dbReference type="RefSeq" id="XP_024706123.1">
    <property type="nucleotide sequence ID" value="XM_024854623.1"/>
</dbReference>
<comment type="caution">
    <text evidence="4">The sequence shown here is derived from an EMBL/GenBank/DDBJ whole genome shotgun (WGS) entry which is preliminary data.</text>
</comment>
<keyword evidence="5" id="KW-1185">Reference proteome</keyword>
<dbReference type="InterPro" id="IPR016181">
    <property type="entry name" value="Acyl_CoA_acyltransferase"/>
</dbReference>
<dbReference type="Pfam" id="PF13673">
    <property type="entry name" value="Acetyltransf_10"/>
    <property type="match status" value="1"/>
</dbReference>
<dbReference type="Proteomes" id="UP000234275">
    <property type="component" value="Unassembled WGS sequence"/>
</dbReference>
<dbReference type="GeneID" id="36562329"/>
<dbReference type="AlphaFoldDB" id="A0A2I2GD94"/>
<dbReference type="OrthoDB" id="30840at2759"/>
<dbReference type="GO" id="GO:0004059">
    <property type="term" value="F:aralkylamine N-acetyltransferase activity"/>
    <property type="evidence" value="ECO:0007669"/>
    <property type="project" value="TreeGrafter"/>
</dbReference>
<feature type="domain" description="N-acetyltransferase" evidence="3">
    <location>
        <begin position="62"/>
        <end position="203"/>
    </location>
</feature>
<dbReference type="VEuPathDB" id="FungiDB:P170DRAFT_508930"/>
<dbReference type="Gene3D" id="3.40.630.30">
    <property type="match status" value="1"/>
</dbReference>
<dbReference type="InterPro" id="IPR000182">
    <property type="entry name" value="GNAT_dom"/>
</dbReference>
<protein>
    <submittedName>
        <fullName evidence="4">Acyl-CoA N-acyltransferase</fullName>
    </submittedName>
</protein>
<proteinExistence type="predicted"/>
<evidence type="ECO:0000256" key="1">
    <source>
        <dbReference type="ARBA" id="ARBA00022679"/>
    </source>
</evidence>
<evidence type="ECO:0000313" key="5">
    <source>
        <dbReference type="Proteomes" id="UP000234275"/>
    </source>
</evidence>
<organism evidence="4 5">
    <name type="scientific">Aspergillus steynii IBT 23096</name>
    <dbReference type="NCBI Taxonomy" id="1392250"/>
    <lineage>
        <taxon>Eukaryota</taxon>
        <taxon>Fungi</taxon>
        <taxon>Dikarya</taxon>
        <taxon>Ascomycota</taxon>
        <taxon>Pezizomycotina</taxon>
        <taxon>Eurotiomycetes</taxon>
        <taxon>Eurotiomycetidae</taxon>
        <taxon>Eurotiales</taxon>
        <taxon>Aspergillaceae</taxon>
        <taxon>Aspergillus</taxon>
        <taxon>Aspergillus subgen. Circumdati</taxon>
    </lineage>
</organism>